<protein>
    <submittedName>
        <fullName evidence="1">Uncharacterized protein</fullName>
    </submittedName>
</protein>
<reference evidence="1" key="2">
    <citation type="journal article" date="2015" name="Data Brief">
        <title>Shoot transcriptome of the giant reed, Arundo donax.</title>
        <authorList>
            <person name="Barrero R.A."/>
            <person name="Guerrero F.D."/>
            <person name="Moolhuijzen P."/>
            <person name="Goolsby J.A."/>
            <person name="Tidwell J."/>
            <person name="Bellgard S.E."/>
            <person name="Bellgard M.I."/>
        </authorList>
    </citation>
    <scope>NUCLEOTIDE SEQUENCE</scope>
    <source>
        <tissue evidence="1">Shoot tissue taken approximately 20 cm above the soil surface</tissue>
    </source>
</reference>
<dbReference type="EMBL" id="GBRH01242474">
    <property type="protein sequence ID" value="JAD55421.1"/>
    <property type="molecule type" value="Transcribed_RNA"/>
</dbReference>
<evidence type="ECO:0000313" key="1">
    <source>
        <dbReference type="EMBL" id="JAD55421.1"/>
    </source>
</evidence>
<sequence length="77" mass="8898">MLLPERSMDCNAVAFPIEAGMLPVKRFKARIRYWIFGRPLPKSEGSVPSSSFICRPMWISVERLKIVLGTVPERWFT</sequence>
<dbReference type="AlphaFoldDB" id="A0A0A9AW97"/>
<proteinExistence type="predicted"/>
<accession>A0A0A9AW97</accession>
<name>A0A0A9AW97_ARUDO</name>
<organism evidence="1">
    <name type="scientific">Arundo donax</name>
    <name type="common">Giant reed</name>
    <name type="synonym">Donax arundinaceus</name>
    <dbReference type="NCBI Taxonomy" id="35708"/>
    <lineage>
        <taxon>Eukaryota</taxon>
        <taxon>Viridiplantae</taxon>
        <taxon>Streptophyta</taxon>
        <taxon>Embryophyta</taxon>
        <taxon>Tracheophyta</taxon>
        <taxon>Spermatophyta</taxon>
        <taxon>Magnoliopsida</taxon>
        <taxon>Liliopsida</taxon>
        <taxon>Poales</taxon>
        <taxon>Poaceae</taxon>
        <taxon>PACMAD clade</taxon>
        <taxon>Arundinoideae</taxon>
        <taxon>Arundineae</taxon>
        <taxon>Arundo</taxon>
    </lineage>
</organism>
<reference evidence="1" key="1">
    <citation type="submission" date="2014-09" db="EMBL/GenBank/DDBJ databases">
        <authorList>
            <person name="Magalhaes I.L.F."/>
            <person name="Oliveira U."/>
            <person name="Santos F.R."/>
            <person name="Vidigal T.H.D.A."/>
            <person name="Brescovit A.D."/>
            <person name="Santos A.J."/>
        </authorList>
    </citation>
    <scope>NUCLEOTIDE SEQUENCE</scope>
    <source>
        <tissue evidence="1">Shoot tissue taken approximately 20 cm above the soil surface</tissue>
    </source>
</reference>